<evidence type="ECO:0008006" key="4">
    <source>
        <dbReference type="Google" id="ProtNLM"/>
    </source>
</evidence>
<evidence type="ECO:0000256" key="1">
    <source>
        <dbReference type="SAM" id="Phobius"/>
    </source>
</evidence>
<dbReference type="Proteomes" id="UP001058860">
    <property type="component" value="Chromosome"/>
</dbReference>
<gene>
    <name evidence="2" type="ORF">LRS13_18130</name>
</gene>
<dbReference type="RefSeq" id="WP_353863120.1">
    <property type="nucleotide sequence ID" value="NZ_CP088295.1"/>
</dbReference>
<reference evidence="3" key="1">
    <citation type="submission" date="2021-11" db="EMBL/GenBank/DDBJ databases">
        <title>Cultivation dependent microbiological survey of springs from the worlds oldest radium mine currently devoted to the extraction of radon-saturated water.</title>
        <authorList>
            <person name="Kapinusova G."/>
            <person name="Smrhova T."/>
            <person name="Strejcek M."/>
            <person name="Suman J."/>
            <person name="Jani K."/>
            <person name="Pajer P."/>
            <person name="Uhlik O."/>
        </authorList>
    </citation>
    <scope>NUCLEOTIDE SEQUENCE [LARGE SCALE GENOMIC DNA]</scope>
    <source>
        <strain evidence="3">J379</strain>
    </source>
</reference>
<evidence type="ECO:0000313" key="2">
    <source>
        <dbReference type="EMBL" id="UUY02594.1"/>
    </source>
</evidence>
<organism evidence="2 3">
    <name type="scientific">Svornostia abyssi</name>
    <dbReference type="NCBI Taxonomy" id="2898438"/>
    <lineage>
        <taxon>Bacteria</taxon>
        <taxon>Bacillati</taxon>
        <taxon>Actinomycetota</taxon>
        <taxon>Thermoleophilia</taxon>
        <taxon>Solirubrobacterales</taxon>
        <taxon>Baekduiaceae</taxon>
        <taxon>Svornostia</taxon>
    </lineage>
</organism>
<protein>
    <recommendedName>
        <fullName evidence="4">DUF1772 domain-containing protein</fullName>
    </recommendedName>
</protein>
<keyword evidence="1" id="KW-0472">Membrane</keyword>
<feature type="transmembrane region" description="Helical" evidence="1">
    <location>
        <begin position="118"/>
        <end position="138"/>
    </location>
</feature>
<keyword evidence="1" id="KW-0812">Transmembrane</keyword>
<evidence type="ECO:0000313" key="3">
    <source>
        <dbReference type="Proteomes" id="UP001058860"/>
    </source>
</evidence>
<proteinExistence type="predicted"/>
<keyword evidence="3" id="KW-1185">Reference proteome</keyword>
<dbReference type="EMBL" id="CP088295">
    <property type="protein sequence ID" value="UUY02594.1"/>
    <property type="molecule type" value="Genomic_DNA"/>
</dbReference>
<sequence>MTVLILCAAAAWFMTGLHWFVQVVHYPLFAEVGPDRFLTYHRLHSERTTPVVFPAMAVELVTSGWLLFSSPAGTSSSLIVAGFVLAVLTWLATGLLAVPRHTELGAGFDVRVHRRLESASWVRTAAWSAHAVVVGVLLSQAGG</sequence>
<feature type="transmembrane region" description="Helical" evidence="1">
    <location>
        <begin position="80"/>
        <end position="98"/>
    </location>
</feature>
<keyword evidence="1" id="KW-1133">Transmembrane helix</keyword>
<accession>A0ABY5PD49</accession>
<name>A0ABY5PD49_9ACTN</name>